<accession>A0A1X0QD07</accession>
<dbReference type="VEuPathDB" id="MicrosporidiaDB:HERIO_566"/>
<feature type="region of interest" description="Disordered" evidence="1">
    <location>
        <begin position="38"/>
        <end position="83"/>
    </location>
</feature>
<evidence type="ECO:0000256" key="2">
    <source>
        <dbReference type="SAM" id="SignalP"/>
    </source>
</evidence>
<dbReference type="Proteomes" id="UP000192356">
    <property type="component" value="Unassembled WGS sequence"/>
</dbReference>
<feature type="signal peptide" evidence="2">
    <location>
        <begin position="1"/>
        <end position="19"/>
    </location>
</feature>
<proteinExistence type="predicted"/>
<feature type="chain" id="PRO_5012868682" evidence="2">
    <location>
        <begin position="20"/>
        <end position="83"/>
    </location>
</feature>
<keyword evidence="2" id="KW-0732">Signal</keyword>
<evidence type="ECO:0000256" key="1">
    <source>
        <dbReference type="SAM" id="MobiDB-lite"/>
    </source>
</evidence>
<reference evidence="3 4" key="1">
    <citation type="journal article" date="2017" name="Environ. Microbiol.">
        <title>Decay of the glycolytic pathway and adaptation to intranuclear parasitism within Enterocytozoonidae microsporidia.</title>
        <authorList>
            <person name="Wiredu Boakye D."/>
            <person name="Jaroenlak P."/>
            <person name="Prachumwat A."/>
            <person name="Williams T.A."/>
            <person name="Bateman K.S."/>
            <person name="Itsathitphaisarn O."/>
            <person name="Sritunyalucksana K."/>
            <person name="Paszkiewicz K.H."/>
            <person name="Moore K.A."/>
            <person name="Stentiford G.D."/>
            <person name="Williams B.A."/>
        </authorList>
    </citation>
    <scope>NUCLEOTIDE SEQUENCE [LARGE SCALE GENOMIC DNA]</scope>
    <source>
        <strain evidence="3 4">GB1</strain>
    </source>
</reference>
<keyword evidence="4" id="KW-1185">Reference proteome</keyword>
<dbReference type="EMBL" id="LVKB01000018">
    <property type="protein sequence ID" value="ORD97554.1"/>
    <property type="molecule type" value="Genomic_DNA"/>
</dbReference>
<name>A0A1X0QD07_9MICR</name>
<evidence type="ECO:0000313" key="4">
    <source>
        <dbReference type="Proteomes" id="UP000192356"/>
    </source>
</evidence>
<comment type="caution">
    <text evidence="3">The sequence shown here is derived from an EMBL/GenBank/DDBJ whole genome shotgun (WGS) entry which is preliminary data.</text>
</comment>
<protein>
    <submittedName>
        <fullName evidence="3">Uncharacterized protein</fullName>
    </submittedName>
</protein>
<dbReference type="VEuPathDB" id="MicrosporidiaDB:A0H76_2192"/>
<dbReference type="AlphaFoldDB" id="A0A1X0QD07"/>
<feature type="compositionally biased region" description="Acidic residues" evidence="1">
    <location>
        <begin position="45"/>
        <end position="64"/>
    </location>
</feature>
<evidence type="ECO:0000313" key="3">
    <source>
        <dbReference type="EMBL" id="ORD97554.1"/>
    </source>
</evidence>
<gene>
    <name evidence="3" type="ORF">HERIO_566</name>
</gene>
<sequence length="83" mass="9096">MGLVSWILLSCVLVSQVFLGYLITKSSNNLEDLNTESKNFFGGDTAEDEGGGEEDKQEGEETGESGESGLKPKYSHSYLWKNT</sequence>
<organism evidence="3 4">
    <name type="scientific">Hepatospora eriocheir</name>
    <dbReference type="NCBI Taxonomy" id="1081669"/>
    <lineage>
        <taxon>Eukaryota</taxon>
        <taxon>Fungi</taxon>
        <taxon>Fungi incertae sedis</taxon>
        <taxon>Microsporidia</taxon>
        <taxon>Hepatosporidae</taxon>
        <taxon>Hepatospora</taxon>
    </lineage>
</organism>